<protein>
    <recommendedName>
        <fullName evidence="4">BTB domain-containing protein</fullName>
    </recommendedName>
</protein>
<dbReference type="Proteomes" id="UP001629113">
    <property type="component" value="Unassembled WGS sequence"/>
</dbReference>
<feature type="compositionally biased region" description="Basic and acidic residues" evidence="1">
    <location>
        <begin position="802"/>
        <end position="825"/>
    </location>
</feature>
<name>A0ABR4P6B9_9HELO</name>
<gene>
    <name evidence="2" type="ORF">PVAG01_09059</name>
</gene>
<feature type="region of interest" description="Disordered" evidence="1">
    <location>
        <begin position="802"/>
        <end position="832"/>
    </location>
</feature>
<accession>A0ABR4P6B9</accession>
<proteinExistence type="predicted"/>
<sequence length="832" mass="94328">MDRLRRAPSSSSSANDPKKKRRNFALWKTSSSEGRNSMDSDDQKISVTSHSDKIVTGLTIPDTFEAPALPSPDSFVAASRDLDFQKLRDNIRRIRKAPSGIEPKNIDAAHDAYKKLREECFEICKRLLQKSQNTRRDESLLEREVVPLETRSTNSGSVTETALPFQVNNQWLSAIHEYKAIQESLSNALRLCLLSTYKSYEPDASESQIRTLFTDKQARANLISRMRDVSVHRMRSEKLDFWPRYIIRFKNYDRLQTELEATEKLFVVADLGISPNMAIREYVIAKNGDTILEFANAASEIHPILRFRVSSHLLAEASPLFSQMLSNSPPTNNASPDMLSELPSAPTRNLFDDGTEVKIYKMPQIELNNDEALTILLHAAHMHNHKVPREIEFSVFVSIAEVCMRYQCTSPLELQVEYQWLPKWLHMAGDENPDGLLLISYAFGLRRIFTRMSKTAILNSLDGDEIQSKERWPQVIRDKIKAVRAAKLAQINECCTNAIEEYYRPPLEDTTSRLTTVGSLVFTTVPRCPKGSHLCDATNLGWLMLVYNELRVLPAISSIPVPKKSQDHPRRSLKELCDALRLMPSAPQVHTGVCDYAPAFRSAINDISNSITGLTLRDITGRNGWALSKHAGPTEDRYADISREGPHELPATIQPKKERISMSSEAAYKILSELDNLDDLQSCAMVNKNFYKAYKRNEVSLLRNIAKVDRNRRRTMSEAAPDVEGLRTGLLTARLDSFEMDDAKSDSDDLYGTSPAASPSNMTSEDVDRLLWPFHHHNVPRSQRSITGTEQNEKFLAGEILRMENKARSDHDNKHLRNEQVRELGPRTTTND</sequence>
<feature type="region of interest" description="Disordered" evidence="1">
    <location>
        <begin position="742"/>
        <end position="764"/>
    </location>
</feature>
<evidence type="ECO:0000313" key="2">
    <source>
        <dbReference type="EMBL" id="KAL3418838.1"/>
    </source>
</evidence>
<organism evidence="2 3">
    <name type="scientific">Phlyctema vagabunda</name>
    <dbReference type="NCBI Taxonomy" id="108571"/>
    <lineage>
        <taxon>Eukaryota</taxon>
        <taxon>Fungi</taxon>
        <taxon>Dikarya</taxon>
        <taxon>Ascomycota</taxon>
        <taxon>Pezizomycotina</taxon>
        <taxon>Leotiomycetes</taxon>
        <taxon>Helotiales</taxon>
        <taxon>Dermateaceae</taxon>
        <taxon>Phlyctema</taxon>
    </lineage>
</organism>
<keyword evidence="3" id="KW-1185">Reference proteome</keyword>
<feature type="compositionally biased region" description="Polar residues" evidence="1">
    <location>
        <begin position="755"/>
        <end position="764"/>
    </location>
</feature>
<evidence type="ECO:0000313" key="3">
    <source>
        <dbReference type="Proteomes" id="UP001629113"/>
    </source>
</evidence>
<reference evidence="2 3" key="1">
    <citation type="submission" date="2024-06" db="EMBL/GenBank/DDBJ databases">
        <title>Complete genome of Phlyctema vagabunda strain 19-DSS-EL-015.</title>
        <authorList>
            <person name="Fiorenzani C."/>
        </authorList>
    </citation>
    <scope>NUCLEOTIDE SEQUENCE [LARGE SCALE GENOMIC DNA]</scope>
    <source>
        <strain evidence="2 3">19-DSS-EL-015</strain>
    </source>
</reference>
<evidence type="ECO:0000256" key="1">
    <source>
        <dbReference type="SAM" id="MobiDB-lite"/>
    </source>
</evidence>
<evidence type="ECO:0008006" key="4">
    <source>
        <dbReference type="Google" id="ProtNLM"/>
    </source>
</evidence>
<dbReference type="EMBL" id="JBFCZG010000008">
    <property type="protein sequence ID" value="KAL3418838.1"/>
    <property type="molecule type" value="Genomic_DNA"/>
</dbReference>
<comment type="caution">
    <text evidence="2">The sequence shown here is derived from an EMBL/GenBank/DDBJ whole genome shotgun (WGS) entry which is preliminary data.</text>
</comment>
<feature type="region of interest" description="Disordered" evidence="1">
    <location>
        <begin position="1"/>
        <end position="45"/>
    </location>
</feature>